<evidence type="ECO:0000313" key="3">
    <source>
        <dbReference type="Proteomes" id="UP000029643"/>
    </source>
</evidence>
<dbReference type="Pfam" id="PF07591">
    <property type="entry name" value="PT-HINT"/>
    <property type="match status" value="1"/>
</dbReference>
<comment type="caution">
    <text evidence="2">The sequence shown here is derived from an EMBL/GenBank/DDBJ whole genome shotgun (WGS) entry which is preliminary data.</text>
</comment>
<dbReference type="Proteomes" id="UP000029643">
    <property type="component" value="Unassembled WGS sequence"/>
</dbReference>
<sequence length="376" mass="41281">MAKTTIAVGGWLDTIELIPVIGSIVGMVREAQKGNWWMVGGLNAAFLVADVFTLGAASAITAPAKAAVKGAAKIAAKKVSQKALQGAAKLGIKQGAKKAGVGFAKAAAKSVDNFAIKYGKVCVFACFTAGTKVAIREGHKNIEDIQVGDLVWAYNEETGESDLKPVLHTMEKEIDATIEITLGKEVIETTAEHPFYTKTGWKDSADLTLEDEVKSKSGKWQRIEATNFLYSTKKVYNFEVADWHTYFVGAWEWLVHNACLFTLARNGVKYAQDILRGIRFNKIMEKRLVDGIHELWTKGMKSRLDTLIPGKAIISRKATQLADVTFDTAKKYIDEFGKKYKKGKGIQNTKRAGADKLKGDYILQIPKQNGAILKKF</sequence>
<gene>
    <name evidence="2" type="ORF">JCM19274_236</name>
</gene>
<protein>
    <submittedName>
        <fullName evidence="2">Probable hemagglutinin-related protein</fullName>
    </submittedName>
</protein>
<proteinExistence type="predicted"/>
<evidence type="ECO:0000259" key="1">
    <source>
        <dbReference type="SMART" id="SM00306"/>
    </source>
</evidence>
<accession>A0A090X797</accession>
<dbReference type="GO" id="GO:0016539">
    <property type="term" value="P:intein-mediated protein splicing"/>
    <property type="evidence" value="ECO:0007669"/>
    <property type="project" value="InterPro"/>
</dbReference>
<dbReference type="STRING" id="221126.SAMN04489722_101407"/>
<dbReference type="InterPro" id="IPR036844">
    <property type="entry name" value="Hint_dom_sf"/>
</dbReference>
<dbReference type="CDD" id="cd00081">
    <property type="entry name" value="Hint"/>
    <property type="match status" value="1"/>
</dbReference>
<dbReference type="PROSITE" id="PS50817">
    <property type="entry name" value="INTEIN_N_TER"/>
    <property type="match status" value="1"/>
</dbReference>
<dbReference type="InterPro" id="IPR006141">
    <property type="entry name" value="Intein_N"/>
</dbReference>
<dbReference type="InterPro" id="IPR003587">
    <property type="entry name" value="Hint_dom_N"/>
</dbReference>
<dbReference type="SUPFAM" id="SSF51294">
    <property type="entry name" value="Hedgehog/intein (Hint) domain"/>
    <property type="match status" value="1"/>
</dbReference>
<organism evidence="2 3">
    <name type="scientific">Algibacter lectus</name>
    <dbReference type="NCBI Taxonomy" id="221126"/>
    <lineage>
        <taxon>Bacteria</taxon>
        <taxon>Pseudomonadati</taxon>
        <taxon>Bacteroidota</taxon>
        <taxon>Flavobacteriia</taxon>
        <taxon>Flavobacteriales</taxon>
        <taxon>Flavobacteriaceae</taxon>
        <taxon>Algibacter</taxon>
    </lineage>
</organism>
<dbReference type="RefSeq" id="WP_042501706.1">
    <property type="nucleotide sequence ID" value="NZ_BBNU01000038.1"/>
</dbReference>
<reference evidence="2 3" key="1">
    <citation type="journal article" date="2014" name="Genome Announc.">
        <title>Draft Genome Sequences of Marine Flavobacterium Algibacter lectus Strains SS8 and NR4.</title>
        <authorList>
            <person name="Takatani N."/>
            <person name="Nakanishi M."/>
            <person name="Meirelles P."/>
            <person name="Mino S."/>
            <person name="Suda W."/>
            <person name="Oshima K."/>
            <person name="Hattori M."/>
            <person name="Ohkuma M."/>
            <person name="Hosokawa M."/>
            <person name="Miyashita K."/>
            <person name="Thompson F.L."/>
            <person name="Niwa A."/>
            <person name="Sawabe T."/>
            <person name="Sawabe T."/>
        </authorList>
    </citation>
    <scope>NUCLEOTIDE SEQUENCE [LARGE SCALE GENOMIC DNA]</scope>
    <source>
        <strain evidence="3">JCM19274</strain>
    </source>
</reference>
<dbReference type="EMBL" id="BBNU01000038">
    <property type="protein sequence ID" value="GAL82652.1"/>
    <property type="molecule type" value="Genomic_DNA"/>
</dbReference>
<dbReference type="AlphaFoldDB" id="A0A090X797"/>
<dbReference type="Gene3D" id="2.170.16.10">
    <property type="entry name" value="Hedgehog/Intein (Hint) domain"/>
    <property type="match status" value="1"/>
</dbReference>
<name>A0A090X797_9FLAO</name>
<evidence type="ECO:0000313" key="2">
    <source>
        <dbReference type="EMBL" id="GAL82652.1"/>
    </source>
</evidence>
<dbReference type="SMART" id="SM00306">
    <property type="entry name" value="HintN"/>
    <property type="match status" value="1"/>
</dbReference>
<feature type="domain" description="Hint" evidence="1">
    <location>
        <begin position="124"/>
        <end position="217"/>
    </location>
</feature>